<dbReference type="Pfam" id="PF09261">
    <property type="entry name" value="Alpha-mann_mid"/>
    <property type="match status" value="1"/>
</dbReference>
<dbReference type="SMART" id="SM00872">
    <property type="entry name" value="Alpha-mann_mid"/>
    <property type="match status" value="1"/>
</dbReference>
<evidence type="ECO:0000313" key="7">
    <source>
        <dbReference type="Proteomes" id="UP000195024"/>
    </source>
</evidence>
<dbReference type="SUPFAM" id="SSF88688">
    <property type="entry name" value="Families 57/38 glycoside transferase middle domain"/>
    <property type="match status" value="1"/>
</dbReference>
<dbReference type="InterPro" id="IPR037094">
    <property type="entry name" value="Glyco_hydro_38_cen_sf"/>
</dbReference>
<dbReference type="Pfam" id="PF01074">
    <property type="entry name" value="Glyco_hydro_38N"/>
    <property type="match status" value="1"/>
</dbReference>
<dbReference type="Gene3D" id="3.20.110.10">
    <property type="entry name" value="Glycoside hydrolase 38, N terminal domain"/>
    <property type="match status" value="1"/>
</dbReference>
<dbReference type="InterPro" id="IPR011330">
    <property type="entry name" value="Glyco_hydro/deAcase_b/a-brl"/>
</dbReference>
<feature type="domain" description="Glycoside hydrolase family 38 central" evidence="5">
    <location>
        <begin position="278"/>
        <end position="356"/>
    </location>
</feature>
<dbReference type="PANTHER" id="PTHR46017">
    <property type="entry name" value="ALPHA-MANNOSIDASE 2C1"/>
    <property type="match status" value="1"/>
</dbReference>
<dbReference type="GO" id="GO:0030246">
    <property type="term" value="F:carbohydrate binding"/>
    <property type="evidence" value="ECO:0007669"/>
    <property type="project" value="InterPro"/>
</dbReference>
<comment type="similarity">
    <text evidence="1">Belongs to the glycosyl hydrolase 38 family.</text>
</comment>
<evidence type="ECO:0000256" key="4">
    <source>
        <dbReference type="ARBA" id="ARBA00023295"/>
    </source>
</evidence>
<dbReference type="GO" id="GO:0006013">
    <property type="term" value="P:mannose metabolic process"/>
    <property type="evidence" value="ECO:0007669"/>
    <property type="project" value="InterPro"/>
</dbReference>
<proteinExistence type="inferred from homology"/>
<keyword evidence="4" id="KW-0326">Glycosidase</keyword>
<dbReference type="GO" id="GO:0004559">
    <property type="term" value="F:alpha-mannosidase activity"/>
    <property type="evidence" value="ECO:0007669"/>
    <property type="project" value="InterPro"/>
</dbReference>
<dbReference type="InterPro" id="IPR027291">
    <property type="entry name" value="Glyco_hydro_38_N_sf"/>
</dbReference>
<sequence length="865" mass="98447">MGSVTMTNIHIVNHTHWDREWYFTSMDCIVLSDQLFTDVLEELKRQPNATFVLDGQLSILDDYLELYPEKLPEIKELVAKGQLFIGPWFTQTDAFFASGESILRNAMVGVFESKKYGEYLPIGYLPDTFGFNAQMPTILNEAGFDNIIFWRGIDLGEHVQSPYFKWKSLSGENELYAVNFPQGYGAQQQLEPTKSYVEGRLDKGIDFIKSYADETDILIPTGNDQLGIISSLEEKIDKINQIGKYNYQTSTYQAFMDLVRQKDLEEYQGEFRAPVFARVHKTIGSVRMDLKREIFRLENKLTLEIEPMVVIAKELGIVLSNRLVMKAWKKLFECQAHDSLAGCVSDSVAQDIAHRLKEVSEICDSIENLVLKRISEGLQLTDQQFLILNTSVTPFKGKKVVKLISKVKQIEVLGHDSAVISLDYVPSRQNIMEETPAGNRFIEEPGYYILQVAVDCSFAGLGYQVFDFVEQTTTGLPDMTPRTMISKGNYSLTFEEGQLAFSDGHHTIKDFLTIVDDSNAGDTYDYSPIPNDHPFSLPFDSCKGDEETLILEGKLALPYTLAERIAGQTTKIFAYQLTLKLTEQGEVQGSLSFRNSVLNHRIRIKTKLNQSIEKVVSAIQFGYLEKTNQSMNDWEQKYSEMPVNIEPFEKQVIAYSSEEALVFYTEQSKEYEYINDSLYVTVLATTDSLGKPDLMYRPGRASGDTTKKGHIMMDTPLAQMENQRIDFDFSVRMAPTDISENTLVTWKAEKEQPSISYQLQDLNYFVYRIDNKIQSRIQPLSLSERTYTQISLDLAEGLAVSAIHNAYYSEGVVIRLVNGTSEKRYLEPKKLFAGFKYTRINALEEEVTETKMINGYGLATYLLTK</sequence>
<keyword evidence="3" id="KW-0378">Hydrolase</keyword>
<keyword evidence="2" id="KW-0479">Metal-binding</keyword>
<gene>
    <name evidence="6" type="ORF">A5802_001165</name>
</gene>
<reference evidence="6 7" key="1">
    <citation type="submission" date="2017-05" db="EMBL/GenBank/DDBJ databases">
        <title>The Genome Sequence of Enterococcus mundtii 6B1_DIV0119.</title>
        <authorList>
            <consortium name="The Broad Institute Genomics Platform"/>
            <consortium name="The Broad Institute Genomic Center for Infectious Diseases"/>
            <person name="Earl A."/>
            <person name="Manson A."/>
            <person name="Schwartman J."/>
            <person name="Gilmore M."/>
            <person name="Abouelleil A."/>
            <person name="Cao P."/>
            <person name="Chapman S."/>
            <person name="Cusick C."/>
            <person name="Shea T."/>
            <person name="Young S."/>
            <person name="Neafsey D."/>
            <person name="Nusbaum C."/>
            <person name="Birren B."/>
        </authorList>
    </citation>
    <scope>NUCLEOTIDE SEQUENCE [LARGE SCALE GENOMIC DNA]</scope>
    <source>
        <strain evidence="6 7">6B1_DIV0119</strain>
    </source>
</reference>
<dbReference type="InterPro" id="IPR011013">
    <property type="entry name" value="Gal_mutarotase_sf_dom"/>
</dbReference>
<evidence type="ECO:0000256" key="3">
    <source>
        <dbReference type="ARBA" id="ARBA00022801"/>
    </source>
</evidence>
<dbReference type="Gene3D" id="2.70.98.30">
    <property type="entry name" value="Golgi alpha-mannosidase II, domain 4"/>
    <property type="match status" value="1"/>
</dbReference>
<organism evidence="6 7">
    <name type="scientific">Enterococcus mundtii</name>
    <dbReference type="NCBI Taxonomy" id="53346"/>
    <lineage>
        <taxon>Bacteria</taxon>
        <taxon>Bacillati</taxon>
        <taxon>Bacillota</taxon>
        <taxon>Bacilli</taxon>
        <taxon>Lactobacillales</taxon>
        <taxon>Enterococcaceae</taxon>
        <taxon>Enterococcus</taxon>
    </lineage>
</organism>
<protein>
    <recommendedName>
        <fullName evidence="5">Glycoside hydrolase family 38 central domain-containing protein</fullName>
    </recommendedName>
</protein>
<accession>A0A242L0T6</accession>
<dbReference type="PANTHER" id="PTHR46017:SF2">
    <property type="entry name" value="MANNOSYLGLYCERATE HYDROLASE"/>
    <property type="match status" value="1"/>
</dbReference>
<evidence type="ECO:0000259" key="5">
    <source>
        <dbReference type="SMART" id="SM00872"/>
    </source>
</evidence>
<dbReference type="InterPro" id="IPR015341">
    <property type="entry name" value="Glyco_hydro_38_cen"/>
</dbReference>
<dbReference type="InterPro" id="IPR028995">
    <property type="entry name" value="Glyco_hydro_57/38_cen_sf"/>
</dbReference>
<dbReference type="SUPFAM" id="SSF88713">
    <property type="entry name" value="Glycoside hydrolase/deacetylase"/>
    <property type="match status" value="1"/>
</dbReference>
<dbReference type="AlphaFoldDB" id="A0A242L0T6"/>
<dbReference type="SUPFAM" id="SSF74650">
    <property type="entry name" value="Galactose mutarotase-like"/>
    <property type="match status" value="1"/>
</dbReference>
<comment type="caution">
    <text evidence="6">The sequence shown here is derived from an EMBL/GenBank/DDBJ whole genome shotgun (WGS) entry which is preliminary data.</text>
</comment>
<dbReference type="Gene3D" id="1.20.1270.50">
    <property type="entry name" value="Glycoside hydrolase family 38, central domain"/>
    <property type="match status" value="1"/>
</dbReference>
<name>A0A242L0T6_ENTMU</name>
<dbReference type="EMBL" id="NGMS01000001">
    <property type="protein sequence ID" value="OTP27430.1"/>
    <property type="molecule type" value="Genomic_DNA"/>
</dbReference>
<dbReference type="Proteomes" id="UP000195024">
    <property type="component" value="Unassembled WGS sequence"/>
</dbReference>
<dbReference type="GO" id="GO:0009313">
    <property type="term" value="P:oligosaccharide catabolic process"/>
    <property type="evidence" value="ECO:0007669"/>
    <property type="project" value="TreeGrafter"/>
</dbReference>
<dbReference type="GO" id="GO:0046872">
    <property type="term" value="F:metal ion binding"/>
    <property type="evidence" value="ECO:0007669"/>
    <property type="project" value="UniProtKB-KW"/>
</dbReference>
<evidence type="ECO:0000256" key="1">
    <source>
        <dbReference type="ARBA" id="ARBA00009792"/>
    </source>
</evidence>
<dbReference type="CDD" id="cd10815">
    <property type="entry name" value="GH38N_AMII_EcMngB_like"/>
    <property type="match status" value="1"/>
</dbReference>
<evidence type="ECO:0000313" key="6">
    <source>
        <dbReference type="EMBL" id="OTP27430.1"/>
    </source>
</evidence>
<evidence type="ECO:0000256" key="2">
    <source>
        <dbReference type="ARBA" id="ARBA00022723"/>
    </source>
</evidence>
<dbReference type="InterPro" id="IPR000602">
    <property type="entry name" value="Glyco_hydro_38_N"/>
</dbReference>